<comment type="function">
    <text evidence="1">Component of the FACT complex, a general chromatin factor that acts to reorganize nucleosomes. The FACT complex is involved in multiple processes that require DNA as a template such as mRNA elongation, DNA replication and DNA repair. During transcription elongation the FACT complex acts as a histone chaperone that both destabilizes and restores nucleosomal structure. It facilitates the passage of RNA polymerase II and transcription by promoting the dissociation of one histone H2A-H2B dimer from the nucleosome, then subsequently promotes the reestablishment of the nucleosome following the passage of RNA polymerase II.</text>
</comment>
<keyword evidence="1" id="KW-0235">DNA replication</keyword>
<evidence type="ECO:0000313" key="5">
    <source>
        <dbReference type="Proteomes" id="UP001054252"/>
    </source>
</evidence>
<dbReference type="Proteomes" id="UP001054252">
    <property type="component" value="Unassembled WGS sequence"/>
</dbReference>
<dbReference type="Gene3D" id="3.90.230.10">
    <property type="entry name" value="Creatinase/methionine aminopeptidase superfamily"/>
    <property type="match status" value="1"/>
</dbReference>
<keyword evidence="1" id="KW-0158">Chromosome</keyword>
<dbReference type="InterPro" id="IPR040258">
    <property type="entry name" value="Spt16"/>
</dbReference>
<feature type="domain" description="FACT complex subunit SPT16 N-terminal lobe" evidence="3">
    <location>
        <begin position="2"/>
        <end position="136"/>
    </location>
</feature>
<feature type="compositionally biased region" description="Polar residues" evidence="2">
    <location>
        <begin position="394"/>
        <end position="403"/>
    </location>
</feature>
<comment type="caution">
    <text evidence="4">The sequence shown here is derived from an EMBL/GenBank/DDBJ whole genome shotgun (WGS) entry which is preliminary data.</text>
</comment>
<keyword evidence="1" id="KW-0234">DNA repair</keyword>
<keyword evidence="1" id="KW-0804">Transcription</keyword>
<dbReference type="AlphaFoldDB" id="A0AAV5I181"/>
<dbReference type="EMBL" id="BPVZ01000005">
    <property type="protein sequence ID" value="GKU91386.1"/>
    <property type="molecule type" value="Genomic_DNA"/>
</dbReference>
<organism evidence="4 5">
    <name type="scientific">Rubroshorea leprosula</name>
    <dbReference type="NCBI Taxonomy" id="152421"/>
    <lineage>
        <taxon>Eukaryota</taxon>
        <taxon>Viridiplantae</taxon>
        <taxon>Streptophyta</taxon>
        <taxon>Embryophyta</taxon>
        <taxon>Tracheophyta</taxon>
        <taxon>Spermatophyta</taxon>
        <taxon>Magnoliopsida</taxon>
        <taxon>eudicotyledons</taxon>
        <taxon>Gunneridae</taxon>
        <taxon>Pentapetalae</taxon>
        <taxon>rosids</taxon>
        <taxon>malvids</taxon>
        <taxon>Malvales</taxon>
        <taxon>Dipterocarpaceae</taxon>
        <taxon>Rubroshorea</taxon>
    </lineage>
</organism>
<dbReference type="InterPro" id="IPR036005">
    <property type="entry name" value="Creatinase/aminopeptidase-like"/>
</dbReference>
<name>A0AAV5I181_9ROSI</name>
<dbReference type="PANTHER" id="PTHR13980">
    <property type="entry name" value="CDC68 RELATED"/>
    <property type="match status" value="1"/>
</dbReference>
<dbReference type="GO" id="GO:0006281">
    <property type="term" value="P:DNA repair"/>
    <property type="evidence" value="ECO:0007669"/>
    <property type="project" value="UniProtKB-UniRule"/>
</dbReference>
<comment type="similarity">
    <text evidence="1">Belongs to the peptidase M24 family. SPT16 subfamily.</text>
</comment>
<accession>A0AAV5I181</accession>
<protein>
    <recommendedName>
        <fullName evidence="1">FACT complex subunit</fullName>
    </recommendedName>
</protein>
<dbReference type="GO" id="GO:0035101">
    <property type="term" value="C:FACT complex"/>
    <property type="evidence" value="ECO:0007669"/>
    <property type="project" value="UniProtKB-UniRule"/>
</dbReference>
<keyword evidence="1" id="KW-0539">Nucleus</keyword>
<dbReference type="InterPro" id="IPR000994">
    <property type="entry name" value="Pept_M24"/>
</dbReference>
<dbReference type="InterPro" id="IPR029149">
    <property type="entry name" value="Creatin/AminoP/Spt16_N"/>
</dbReference>
<comment type="subcellular location">
    <subcellularLocation>
        <location evidence="1">Nucleus</location>
    </subcellularLocation>
    <subcellularLocation>
        <location evidence="1">Chromosome</location>
    </subcellularLocation>
</comment>
<keyword evidence="1" id="KW-0227">DNA damage</keyword>
<dbReference type="GO" id="GO:0006368">
    <property type="term" value="P:transcription elongation by RNA polymerase II"/>
    <property type="evidence" value="ECO:0007669"/>
    <property type="project" value="TreeGrafter"/>
</dbReference>
<dbReference type="FunFam" id="3.40.350.10:FF:000006">
    <property type="entry name" value="FACT complex subunit SPT16"/>
    <property type="match status" value="1"/>
</dbReference>
<proteinExistence type="inferred from homology"/>
<dbReference type="Pfam" id="PF00557">
    <property type="entry name" value="Peptidase_M24"/>
    <property type="match status" value="1"/>
</dbReference>
<dbReference type="InterPro" id="IPR029148">
    <property type="entry name" value="FACT-SPT16_Nlobe"/>
</dbReference>
<reference evidence="4 5" key="1">
    <citation type="journal article" date="2021" name="Commun. Biol.">
        <title>The genome of Shorea leprosula (Dipterocarpaceae) highlights the ecological relevance of drought in aseasonal tropical rainforests.</title>
        <authorList>
            <person name="Ng K.K.S."/>
            <person name="Kobayashi M.J."/>
            <person name="Fawcett J.A."/>
            <person name="Hatakeyama M."/>
            <person name="Paape T."/>
            <person name="Ng C.H."/>
            <person name="Ang C.C."/>
            <person name="Tnah L.H."/>
            <person name="Lee C.T."/>
            <person name="Nishiyama T."/>
            <person name="Sese J."/>
            <person name="O'Brien M.J."/>
            <person name="Copetti D."/>
            <person name="Mohd Noor M.I."/>
            <person name="Ong R.C."/>
            <person name="Putra M."/>
            <person name="Sireger I.Z."/>
            <person name="Indrioko S."/>
            <person name="Kosugi Y."/>
            <person name="Izuno A."/>
            <person name="Isagi Y."/>
            <person name="Lee S.L."/>
            <person name="Shimizu K.K."/>
        </authorList>
    </citation>
    <scope>NUCLEOTIDE SEQUENCE [LARGE SCALE GENOMIC DNA]</scope>
    <source>
        <strain evidence="4">214</strain>
    </source>
</reference>
<dbReference type="GO" id="GO:0006260">
    <property type="term" value="P:DNA replication"/>
    <property type="evidence" value="ECO:0007669"/>
    <property type="project" value="UniProtKB-KW"/>
</dbReference>
<evidence type="ECO:0000256" key="2">
    <source>
        <dbReference type="SAM" id="MobiDB-lite"/>
    </source>
</evidence>
<feature type="compositionally biased region" description="Basic and acidic residues" evidence="2">
    <location>
        <begin position="404"/>
        <end position="434"/>
    </location>
</feature>
<gene>
    <name evidence="4" type="ORF">SLEP1_g5268</name>
</gene>
<dbReference type="Gene3D" id="3.40.350.10">
    <property type="entry name" value="Creatinase/prolidase N-terminal domain"/>
    <property type="match status" value="1"/>
</dbReference>
<evidence type="ECO:0000259" key="3">
    <source>
        <dbReference type="SMART" id="SM01285"/>
    </source>
</evidence>
<dbReference type="PANTHER" id="PTHR13980:SF18">
    <property type="entry name" value="FACT COMPLEX SUBUNIT SPT16"/>
    <property type="match status" value="1"/>
</dbReference>
<dbReference type="SUPFAM" id="SSF55920">
    <property type="entry name" value="Creatinase/aminopeptidase"/>
    <property type="match status" value="1"/>
</dbReference>
<dbReference type="GO" id="GO:0031491">
    <property type="term" value="F:nucleosome binding"/>
    <property type="evidence" value="ECO:0007669"/>
    <property type="project" value="TreeGrafter"/>
</dbReference>
<evidence type="ECO:0000313" key="4">
    <source>
        <dbReference type="EMBL" id="GKU91386.1"/>
    </source>
</evidence>
<sequence length="434" mass="48406">MATPPASKDLRYLKSSALNIWLLGYEFPETIMVFAKRHIHFLCSQKKASLLEVVKKTAKEARGLDVVMHVKAKNEDGTTQMDTIFRAIHAQPKVDGNNAPVVGYIAREEPEGKLLETWAEKLKIASFHLTDVSNGLSDLFAVKDEHEILNVKKAAYLALNVMQNVVVPKLENVIDEEMEVTHSVLMDETEKAILEPFKAKVKFTAENVDICYPPIFQSRVGARYNSYCSNIARTLMINANSLQSKAYKVLHKAHEAALGALKPGDKISAAYQAALSVVEKDAPELVPNLTKSAGTGVGLEFRESGLNLNAKNDRVVKDGMVFNLSLGFQNIWCETKNPKNQNFSLLIADTVIVREENVEVLTAKSSKNVTDVTYFLNKNHEKVKRPKVKAEANGTDTFMSKTTLRSDNHEISKEELGRQHQAEPARQKDEETAR</sequence>
<dbReference type="Pfam" id="PF14826">
    <property type="entry name" value="FACT-Spt16_Nlob"/>
    <property type="match status" value="1"/>
</dbReference>
<comment type="subunit">
    <text evidence="1">Component of the FACT complex.</text>
</comment>
<dbReference type="SMART" id="SM01285">
    <property type="entry name" value="FACT-Spt16_Nlob"/>
    <property type="match status" value="1"/>
</dbReference>
<evidence type="ECO:0000256" key="1">
    <source>
        <dbReference type="RuleBase" id="RU367052"/>
    </source>
</evidence>
<keyword evidence="1" id="KW-0805">Transcription regulation</keyword>
<keyword evidence="5" id="KW-1185">Reference proteome</keyword>
<feature type="region of interest" description="Disordered" evidence="2">
    <location>
        <begin position="385"/>
        <end position="434"/>
    </location>
</feature>